<evidence type="ECO:0000256" key="2">
    <source>
        <dbReference type="SAM" id="SignalP"/>
    </source>
</evidence>
<feature type="chain" id="PRO_5043512486" evidence="2">
    <location>
        <begin position="22"/>
        <end position="860"/>
    </location>
</feature>
<evidence type="ECO:0000313" key="3">
    <source>
        <dbReference type="EMBL" id="CAD7223794.1"/>
    </source>
</evidence>
<accession>A0A7R8W6I3</accession>
<dbReference type="EMBL" id="OB660255">
    <property type="protein sequence ID" value="CAD7223794.1"/>
    <property type="molecule type" value="Genomic_DNA"/>
</dbReference>
<feature type="signal peptide" evidence="2">
    <location>
        <begin position="1"/>
        <end position="21"/>
    </location>
</feature>
<feature type="compositionally biased region" description="Low complexity" evidence="1">
    <location>
        <begin position="815"/>
        <end position="824"/>
    </location>
</feature>
<gene>
    <name evidence="3" type="ORF">CTOB1V02_LOCUS1773</name>
</gene>
<keyword evidence="2" id="KW-0732">Signal</keyword>
<protein>
    <submittedName>
        <fullName evidence="3">Uncharacterized protein</fullName>
    </submittedName>
</protein>
<feature type="compositionally biased region" description="Polar residues" evidence="1">
    <location>
        <begin position="606"/>
        <end position="629"/>
    </location>
</feature>
<name>A0A7R8W6I3_9CRUS</name>
<feature type="region of interest" description="Disordered" evidence="1">
    <location>
        <begin position="790"/>
        <end position="829"/>
    </location>
</feature>
<proteinExistence type="predicted"/>
<feature type="region of interest" description="Disordered" evidence="1">
    <location>
        <begin position="606"/>
        <end position="632"/>
    </location>
</feature>
<feature type="region of interest" description="Disordered" evidence="1">
    <location>
        <begin position="739"/>
        <end position="758"/>
    </location>
</feature>
<feature type="compositionally biased region" description="Low complexity" evidence="1">
    <location>
        <begin position="744"/>
        <end position="757"/>
    </location>
</feature>
<organism evidence="3">
    <name type="scientific">Cyprideis torosa</name>
    <dbReference type="NCBI Taxonomy" id="163714"/>
    <lineage>
        <taxon>Eukaryota</taxon>
        <taxon>Metazoa</taxon>
        <taxon>Ecdysozoa</taxon>
        <taxon>Arthropoda</taxon>
        <taxon>Crustacea</taxon>
        <taxon>Oligostraca</taxon>
        <taxon>Ostracoda</taxon>
        <taxon>Podocopa</taxon>
        <taxon>Podocopida</taxon>
        <taxon>Cytherocopina</taxon>
        <taxon>Cytheroidea</taxon>
        <taxon>Cytherideidae</taxon>
        <taxon>Cyprideis</taxon>
    </lineage>
</organism>
<sequence>MNINHFLELLLILRVFRMTTAVATTPAEIGKPNPLAQLHSIPQPPYPTASNYGGKWLHNHMTQTASSTTEELEESTWESSMIKEHVMDLGWRLVDAIGLGGLFGITHAPVLGNVLEAGSYAVTPRDENDYNFVRMASRFQTTTTPQLGYPVFHLYRTPEQTESCTEAFEGGFTKSQIREIEQSVKDIIQSNVPYFYSNRSIHLPNGLRESNRLTLTRVRRLFRSYNPGIRMIMRNVPCSLFDLRVQAIQSYTKKFSDFMYELGRMHSHRRKIQHSLNAFMNLLDDNIEVLNAVPDPEVALWDCPYDTTWNHFCKPIIGRNASDLHNLSTEDISTDPPRLELPWGPIIYRDTWMPYREGTKFPDLVNTIGNCKLLETLRLANQSERVPLLRTVWRNLYETLKQSQVSNPTPDPKVYWLIGCMKDQYLRYYREGFAPQLQQQQVVGNFHKREALRLTRDVVFLEEPHLKVLQVLEPPPSHSYDLVEQRLLEKHYNKTMENALQRAKEIEWILNKLFGKTRNRSNCKTIRKRRHFTGNEIYEKSIREAATKITELSDSIHKLWLTQKRDGFTTLKRKQWRNTRRLPGTQKINREDIEGFLEQAIHMQTTPGSRINGPITQLNSPARTTTANPTGRFVTDWDQRFDETPSVDENNTTESQDFQNMPIFETETPLHYTREFSSGIEKFGSQKSTIASTLPPELKKYESLARATEEILNFLHRQGILQGDFSGIVYKTLLLSSERPHCRPSSTTTSVPTSFGPPEDEIEDIAKARPSLVTEFQRLQQRIEELRERSSSFAMTTSSATVSSEKTTTEEELEFSTSMTSSTQRRSRRCTHLQSASVPLLLSPKKWDLGFTNFINKACE</sequence>
<dbReference type="AlphaFoldDB" id="A0A7R8W6I3"/>
<evidence type="ECO:0000256" key="1">
    <source>
        <dbReference type="SAM" id="MobiDB-lite"/>
    </source>
</evidence>
<reference evidence="3" key="1">
    <citation type="submission" date="2020-11" db="EMBL/GenBank/DDBJ databases">
        <authorList>
            <person name="Tran Van P."/>
        </authorList>
    </citation>
    <scope>NUCLEOTIDE SEQUENCE</scope>
</reference>
<feature type="compositionally biased region" description="Low complexity" evidence="1">
    <location>
        <begin position="791"/>
        <end position="806"/>
    </location>
</feature>